<evidence type="ECO:0000259" key="2">
    <source>
        <dbReference type="Pfam" id="PF09925"/>
    </source>
</evidence>
<name>A0A395JH41_9GAMM</name>
<dbReference type="EMBL" id="QNRT01000005">
    <property type="protein sequence ID" value="RBP48859.1"/>
    <property type="molecule type" value="Genomic_DNA"/>
</dbReference>
<dbReference type="OrthoDB" id="642680at2"/>
<feature type="transmembrane region" description="Helical" evidence="1">
    <location>
        <begin position="206"/>
        <end position="223"/>
    </location>
</feature>
<evidence type="ECO:0000256" key="1">
    <source>
        <dbReference type="SAM" id="Phobius"/>
    </source>
</evidence>
<feature type="transmembrane region" description="Helical" evidence="1">
    <location>
        <begin position="229"/>
        <end position="248"/>
    </location>
</feature>
<evidence type="ECO:0000313" key="4">
    <source>
        <dbReference type="Proteomes" id="UP000253083"/>
    </source>
</evidence>
<dbReference type="AlphaFoldDB" id="A0A395JH41"/>
<reference evidence="3 4" key="1">
    <citation type="submission" date="2018-06" db="EMBL/GenBank/DDBJ databases">
        <title>Genomic Encyclopedia of Type Strains, Phase IV (KMG-IV): sequencing the most valuable type-strain genomes for metagenomic binning, comparative biology and taxonomic classification.</title>
        <authorList>
            <person name="Goeker M."/>
        </authorList>
    </citation>
    <scope>NUCLEOTIDE SEQUENCE [LARGE SCALE GENOMIC DNA]</scope>
    <source>
        <strain evidence="3 4">DSM 24032</strain>
    </source>
</reference>
<accession>A0A395JH41</accession>
<dbReference type="Proteomes" id="UP000253083">
    <property type="component" value="Unassembled WGS sequence"/>
</dbReference>
<dbReference type="InParanoid" id="A0A395JH41"/>
<feature type="transmembrane region" description="Helical" evidence="1">
    <location>
        <begin position="353"/>
        <end position="371"/>
    </location>
</feature>
<feature type="transmembrane region" description="Helical" evidence="1">
    <location>
        <begin position="46"/>
        <end position="70"/>
    </location>
</feature>
<organism evidence="3 4">
    <name type="scientific">Arenicella xantha</name>
    <dbReference type="NCBI Taxonomy" id="644221"/>
    <lineage>
        <taxon>Bacteria</taxon>
        <taxon>Pseudomonadati</taxon>
        <taxon>Pseudomonadota</taxon>
        <taxon>Gammaproteobacteria</taxon>
        <taxon>Arenicellales</taxon>
        <taxon>Arenicellaceae</taxon>
        <taxon>Arenicella</taxon>
    </lineage>
</organism>
<keyword evidence="1" id="KW-0472">Membrane</keyword>
<dbReference type="Pfam" id="PF09925">
    <property type="entry name" value="DUF2157"/>
    <property type="match status" value="1"/>
</dbReference>
<feature type="transmembrane region" description="Helical" evidence="1">
    <location>
        <begin position="107"/>
        <end position="129"/>
    </location>
</feature>
<feature type="transmembrane region" description="Helical" evidence="1">
    <location>
        <begin position="304"/>
        <end position="322"/>
    </location>
</feature>
<feature type="transmembrane region" description="Helical" evidence="1">
    <location>
        <begin position="164"/>
        <end position="194"/>
    </location>
</feature>
<feature type="transmembrane region" description="Helical" evidence="1">
    <location>
        <begin position="405"/>
        <end position="425"/>
    </location>
</feature>
<protein>
    <submittedName>
        <fullName evidence="3">Putative membrane protein DUF2157</fullName>
    </submittedName>
</protein>
<feature type="domain" description="DUF2157" evidence="2">
    <location>
        <begin position="16"/>
        <end position="161"/>
    </location>
</feature>
<dbReference type="InterPro" id="IPR018677">
    <property type="entry name" value="DUF2157"/>
</dbReference>
<gene>
    <name evidence="3" type="ORF">DFR28_105198</name>
</gene>
<proteinExistence type="predicted"/>
<evidence type="ECO:0000313" key="3">
    <source>
        <dbReference type="EMBL" id="RBP48859.1"/>
    </source>
</evidence>
<keyword evidence="1" id="KW-1133">Transmembrane helix</keyword>
<comment type="caution">
    <text evidence="3">The sequence shown here is derived from an EMBL/GenBank/DDBJ whole genome shotgun (WGS) entry which is preliminary data.</text>
</comment>
<feature type="transmembrane region" description="Helical" evidence="1">
    <location>
        <begin position="141"/>
        <end position="158"/>
    </location>
</feature>
<sequence length="432" mass="48324">MPETHRKWLKDELPALVDDAVLDQDNAQRLRNHYQLDSLAEASRSVSLITIILAAFGGLLVGGGIILIFAHNWEHFGRTTRAILAFLPLLVAQGLTLYSVMRKPNNQAWLETAGALLFCAVPASISIIGQTYHLSNDTQSFLTWWFVLLVPFIYWLRSHLLASLMLALSVCLIIAYQSPYWLALLMLAPYYWLVKHKGFRLRTLQFGWLFAIAYAIACPFLLFKDQQSQLVLLSFISGAAVLYFTGVLMEHSNRFRDKPCTNIGAIAMSITALVLTYQEPWSDQRHNTGVFEWSSITASGWHDHTFAIGLILTALTLLGIVIKRSHWRAVPIGSLVPLILILLILPFAFTSPVIPAAVITIAVIGLGIWYVQQGIALNSTSQLNFGLLLLMTLLTLRFFDQDLSFIARGVAFIAMGLTLIGMNIWHSRRKSA</sequence>
<dbReference type="RefSeq" id="WP_113955451.1">
    <property type="nucleotide sequence ID" value="NZ_QNRT01000005.1"/>
</dbReference>
<feature type="transmembrane region" description="Helical" evidence="1">
    <location>
        <begin position="329"/>
        <end position="347"/>
    </location>
</feature>
<feature type="transmembrane region" description="Helical" evidence="1">
    <location>
        <begin position="383"/>
        <end position="399"/>
    </location>
</feature>
<keyword evidence="4" id="KW-1185">Reference proteome</keyword>
<feature type="transmembrane region" description="Helical" evidence="1">
    <location>
        <begin position="82"/>
        <end position="101"/>
    </location>
</feature>
<keyword evidence="1" id="KW-0812">Transmembrane</keyword>